<dbReference type="OrthoDB" id="10021397at2759"/>
<evidence type="ECO:0000256" key="4">
    <source>
        <dbReference type="ARBA" id="ARBA00023136"/>
    </source>
</evidence>
<feature type="transmembrane region" description="Helical" evidence="6">
    <location>
        <begin position="337"/>
        <end position="362"/>
    </location>
</feature>
<feature type="transmembrane region" description="Helical" evidence="6">
    <location>
        <begin position="59"/>
        <end position="80"/>
    </location>
</feature>
<keyword evidence="9" id="KW-1185">Reference proteome</keyword>
<dbReference type="CDD" id="cd17502">
    <property type="entry name" value="MFS_Azr1_MDR_like"/>
    <property type="match status" value="1"/>
</dbReference>
<evidence type="ECO:0000256" key="6">
    <source>
        <dbReference type="SAM" id="Phobius"/>
    </source>
</evidence>
<feature type="transmembrane region" description="Helical" evidence="6">
    <location>
        <begin position="538"/>
        <end position="560"/>
    </location>
</feature>
<organism evidence="8 9">
    <name type="scientific">Hapsidospora chrysogenum (strain ATCC 11550 / CBS 779.69 / DSM 880 / IAM 14645 / JCM 23072 / IMI 49137)</name>
    <name type="common">Acremonium chrysogenum</name>
    <dbReference type="NCBI Taxonomy" id="857340"/>
    <lineage>
        <taxon>Eukaryota</taxon>
        <taxon>Fungi</taxon>
        <taxon>Dikarya</taxon>
        <taxon>Ascomycota</taxon>
        <taxon>Pezizomycotina</taxon>
        <taxon>Sordariomycetes</taxon>
        <taxon>Hypocreomycetidae</taxon>
        <taxon>Hypocreales</taxon>
        <taxon>Bionectriaceae</taxon>
        <taxon>Hapsidospora</taxon>
    </lineage>
</organism>
<sequence>MKQPEADPSVPPTEGAPGSPAAPGPEREINNMSHSSAEGDDVQPVDHIPHNEELPKWRLYLLTFSLGLANLLVALDTSILGSVPVPVPFPNVPGPAIPTITSEFRTLEHIGWYTSAYLLALMPFQLVLGRLVAFYEPKIFYVTSMLVFEVGSIICATSTNSPVFILGRAVAGLGAAGMTAGGFAIIGHTPMRERPRLMAFFTALQAVAYTSGPTMSGALTDSYLTWRFNFWVNLPLGFVAVVMVFLVVKRVPNPKQQLSLAHKLRRCDPLGTLLLISCLVLLFLALEWGGNVVPYSSPQVWGCFLGSGLLLVGFSVSQALKKNNGVIPVRLFKQRTVTACCIFSFLYGMANVTHITLLPTYLQTVHGISATLSGVYQLPITFSNILSTAVAGFAISAWGHYLPFLCTGPLIYLAGSVLLQQLRAGSTAAQYIGYQVPIGAGFGLAMHSSILAVQAVSLPEDMPVASVMEIFSQQLGRAVGISVAQNLFVRTLRLGLRGIVSRGDSVAFAEEGLEKMVAAMRELDAPLRDKFRVALNKAMTTSFIVPVAATAAAAVVTWFVERRTIDVSKPGKRAQQGGSGLAGSDSSTDQPLSGAVVEEEGRISREKEAGKDAAGR</sequence>
<dbReference type="GO" id="GO:0005886">
    <property type="term" value="C:plasma membrane"/>
    <property type="evidence" value="ECO:0007669"/>
    <property type="project" value="TreeGrafter"/>
</dbReference>
<evidence type="ECO:0000256" key="1">
    <source>
        <dbReference type="ARBA" id="ARBA00004141"/>
    </source>
</evidence>
<accession>A0A086STS1</accession>
<keyword evidence="4 6" id="KW-0472">Membrane</keyword>
<dbReference type="SUPFAM" id="SSF103473">
    <property type="entry name" value="MFS general substrate transporter"/>
    <property type="match status" value="1"/>
</dbReference>
<evidence type="ECO:0000313" key="9">
    <source>
        <dbReference type="Proteomes" id="UP000029964"/>
    </source>
</evidence>
<dbReference type="HOGENOM" id="CLU_000960_22_1_1"/>
<evidence type="ECO:0000259" key="7">
    <source>
        <dbReference type="PROSITE" id="PS50850"/>
    </source>
</evidence>
<feature type="domain" description="Major facilitator superfamily (MFS) profile" evidence="7">
    <location>
        <begin position="62"/>
        <end position="565"/>
    </location>
</feature>
<dbReference type="Gene3D" id="1.20.1720.10">
    <property type="entry name" value="Multidrug resistance protein D"/>
    <property type="match status" value="1"/>
</dbReference>
<dbReference type="EMBL" id="JPKY01000195">
    <property type="protein sequence ID" value="KFH40503.1"/>
    <property type="molecule type" value="Genomic_DNA"/>
</dbReference>
<proteinExistence type="predicted"/>
<evidence type="ECO:0000256" key="5">
    <source>
        <dbReference type="SAM" id="MobiDB-lite"/>
    </source>
</evidence>
<dbReference type="GO" id="GO:0022857">
    <property type="term" value="F:transmembrane transporter activity"/>
    <property type="evidence" value="ECO:0007669"/>
    <property type="project" value="InterPro"/>
</dbReference>
<keyword evidence="2 6" id="KW-0812">Transmembrane</keyword>
<dbReference type="InterPro" id="IPR011701">
    <property type="entry name" value="MFS"/>
</dbReference>
<comment type="subcellular location">
    <subcellularLocation>
        <location evidence="1">Membrane</location>
        <topology evidence="1">Multi-pass membrane protein</topology>
    </subcellularLocation>
</comment>
<name>A0A086STS1_HAPC1</name>
<feature type="transmembrane region" description="Helical" evidence="6">
    <location>
        <begin position="228"/>
        <end position="248"/>
    </location>
</feature>
<dbReference type="AlphaFoldDB" id="A0A086STS1"/>
<evidence type="ECO:0000256" key="2">
    <source>
        <dbReference type="ARBA" id="ARBA00022692"/>
    </source>
</evidence>
<dbReference type="Proteomes" id="UP000029964">
    <property type="component" value="Unassembled WGS sequence"/>
</dbReference>
<feature type="region of interest" description="Disordered" evidence="5">
    <location>
        <begin position="569"/>
        <end position="616"/>
    </location>
</feature>
<gene>
    <name evidence="8" type="ORF">ACRE_088060</name>
</gene>
<reference evidence="9" key="1">
    <citation type="journal article" date="2014" name="Genome Announc.">
        <title>Genome sequence and annotation of Acremonium chrysogenum, producer of the beta-lactam antibiotic cephalosporin C.</title>
        <authorList>
            <person name="Terfehr D."/>
            <person name="Dahlmann T.A."/>
            <person name="Specht T."/>
            <person name="Zadra I."/>
            <person name="Kuernsteiner H."/>
            <person name="Kueck U."/>
        </authorList>
    </citation>
    <scope>NUCLEOTIDE SEQUENCE [LARGE SCALE GENOMIC DNA]</scope>
    <source>
        <strain evidence="9">ATCC 11550 / CBS 779.69 / DSM 880 / IAM 14645 / JCM 23072 / IMI 49137</strain>
    </source>
</reference>
<keyword evidence="3 6" id="KW-1133">Transmembrane helix</keyword>
<protein>
    <submittedName>
        <fullName evidence="8">Putative HC-toxin efflux carrier-like protein</fullName>
    </submittedName>
</protein>
<feature type="transmembrane region" description="Helical" evidence="6">
    <location>
        <begin position="197"/>
        <end position="216"/>
    </location>
</feature>
<feature type="transmembrane region" description="Helical" evidence="6">
    <location>
        <begin position="139"/>
        <end position="159"/>
    </location>
</feature>
<feature type="transmembrane region" description="Helical" evidence="6">
    <location>
        <begin position="110"/>
        <end position="132"/>
    </location>
</feature>
<dbReference type="Pfam" id="PF07690">
    <property type="entry name" value="MFS_1"/>
    <property type="match status" value="1"/>
</dbReference>
<feature type="transmembrane region" description="Helical" evidence="6">
    <location>
        <begin position="165"/>
        <end position="185"/>
    </location>
</feature>
<dbReference type="PANTHER" id="PTHR23501:SF199">
    <property type="entry name" value="MFS EFFLUX TRANSPORTER INPD-RELATED"/>
    <property type="match status" value="1"/>
</dbReference>
<feature type="compositionally biased region" description="Low complexity" evidence="5">
    <location>
        <begin position="12"/>
        <end position="21"/>
    </location>
</feature>
<dbReference type="PANTHER" id="PTHR23501">
    <property type="entry name" value="MAJOR FACILITATOR SUPERFAMILY"/>
    <property type="match status" value="1"/>
</dbReference>
<dbReference type="InterPro" id="IPR020846">
    <property type="entry name" value="MFS_dom"/>
</dbReference>
<feature type="transmembrane region" description="Helical" evidence="6">
    <location>
        <begin position="431"/>
        <end position="453"/>
    </location>
</feature>
<feature type="transmembrane region" description="Helical" evidence="6">
    <location>
        <begin position="269"/>
        <end position="286"/>
    </location>
</feature>
<feature type="compositionally biased region" description="Basic and acidic residues" evidence="5">
    <location>
        <begin position="599"/>
        <end position="616"/>
    </location>
</feature>
<dbReference type="Gene3D" id="1.20.1250.20">
    <property type="entry name" value="MFS general substrate transporter like domains"/>
    <property type="match status" value="1"/>
</dbReference>
<dbReference type="InterPro" id="IPR036259">
    <property type="entry name" value="MFS_trans_sf"/>
</dbReference>
<evidence type="ECO:0000256" key="3">
    <source>
        <dbReference type="ARBA" id="ARBA00022989"/>
    </source>
</evidence>
<dbReference type="PROSITE" id="PS50850">
    <property type="entry name" value="MFS"/>
    <property type="match status" value="1"/>
</dbReference>
<feature type="transmembrane region" description="Helical" evidence="6">
    <location>
        <begin position="401"/>
        <end position="419"/>
    </location>
</feature>
<feature type="region of interest" description="Disordered" evidence="5">
    <location>
        <begin position="1"/>
        <end position="48"/>
    </location>
</feature>
<feature type="transmembrane region" description="Helical" evidence="6">
    <location>
        <begin position="298"/>
        <end position="316"/>
    </location>
</feature>
<evidence type="ECO:0000313" key="8">
    <source>
        <dbReference type="EMBL" id="KFH40503.1"/>
    </source>
</evidence>
<comment type="caution">
    <text evidence="8">The sequence shown here is derived from an EMBL/GenBank/DDBJ whole genome shotgun (WGS) entry which is preliminary data.</text>
</comment>